<reference evidence="2 3" key="1">
    <citation type="journal article" date="2021" name="Sci. Rep.">
        <title>The genome of the diatom Chaetoceros tenuissimus carries an ancient integrated fragment of an extant virus.</title>
        <authorList>
            <person name="Hongo Y."/>
            <person name="Kimura K."/>
            <person name="Takaki Y."/>
            <person name="Yoshida Y."/>
            <person name="Baba S."/>
            <person name="Kobayashi G."/>
            <person name="Nagasaki K."/>
            <person name="Hano T."/>
            <person name="Tomaru Y."/>
        </authorList>
    </citation>
    <scope>NUCLEOTIDE SEQUENCE [LARGE SCALE GENOMIC DNA]</scope>
    <source>
        <strain evidence="2 3">NIES-3715</strain>
    </source>
</reference>
<protein>
    <recommendedName>
        <fullName evidence="4">Calmodulin</fullName>
    </recommendedName>
</protein>
<accession>A0AAD3HBB9</accession>
<proteinExistence type="predicted"/>
<name>A0AAD3HBB9_9STRA</name>
<keyword evidence="1" id="KW-0732">Signal</keyword>
<evidence type="ECO:0000313" key="3">
    <source>
        <dbReference type="Proteomes" id="UP001054902"/>
    </source>
</evidence>
<dbReference type="Proteomes" id="UP001054902">
    <property type="component" value="Unassembled WGS sequence"/>
</dbReference>
<feature type="chain" id="PRO_5042187477" description="Calmodulin" evidence="1">
    <location>
        <begin position="25"/>
        <end position="639"/>
    </location>
</feature>
<dbReference type="InterPro" id="IPR003774">
    <property type="entry name" value="AlgH-like"/>
</dbReference>
<keyword evidence="3" id="KW-1185">Reference proteome</keyword>
<dbReference type="SUPFAM" id="SSF143456">
    <property type="entry name" value="VC0467-like"/>
    <property type="match status" value="2"/>
</dbReference>
<dbReference type="PANTHER" id="PTHR31984">
    <property type="entry name" value="TRANSPORTER, PUTATIVE (DUF179)-RELATED"/>
    <property type="match status" value="1"/>
</dbReference>
<dbReference type="AlphaFoldDB" id="A0AAD3HBB9"/>
<dbReference type="EMBL" id="BLLK01000058">
    <property type="protein sequence ID" value="GFH57290.1"/>
    <property type="molecule type" value="Genomic_DNA"/>
</dbReference>
<comment type="caution">
    <text evidence="2">The sequence shown here is derived from an EMBL/GenBank/DDBJ whole genome shotgun (WGS) entry which is preliminary data.</text>
</comment>
<gene>
    <name evidence="2" type="ORF">CTEN210_13766</name>
</gene>
<dbReference type="Pfam" id="PF02622">
    <property type="entry name" value="DUF179"/>
    <property type="match status" value="1"/>
</dbReference>
<organism evidence="2 3">
    <name type="scientific">Chaetoceros tenuissimus</name>
    <dbReference type="NCBI Taxonomy" id="426638"/>
    <lineage>
        <taxon>Eukaryota</taxon>
        <taxon>Sar</taxon>
        <taxon>Stramenopiles</taxon>
        <taxon>Ochrophyta</taxon>
        <taxon>Bacillariophyta</taxon>
        <taxon>Coscinodiscophyceae</taxon>
        <taxon>Chaetocerotophycidae</taxon>
        <taxon>Chaetocerotales</taxon>
        <taxon>Chaetocerotaceae</taxon>
        <taxon>Chaetoceros</taxon>
    </lineage>
</organism>
<sequence length="639" mass="73054">MFRFLKQKVPGLLLLLHLLSMSLAFHTKYNIAFQFSKQIHRKNSFSPLFANFEDDSYEGERDWRSFRASLVSNERKQAKSSLPSQLSSTCSSIEEYEVISDQFIMDEYESITSKPKSQSWIYDAGQNIEPGSLLLHNPNPRNDGNDSSYRFSLNQQWLHKSIILILEHDENDPTTKSTGIILNRPTDLILQESKNDKCNQDDFDKCEHSDNVTCEKKDEDGWNVFFGGEEFGLHSSLDPKFYCLHSLETQEAMEVSDEIISGIYFCSLQDARKLQSSGFATYTDFWVFSGFQSWDQSDLKADVQNGVWHVVATDCNLVQKGKRILSSAPLERSKKNSMDRVWSIFMRLIGQHVHPCNGSLLCDRILQKWELDYLEFDVAPDFILKESTTSHFDNGKKLRVGDMIQSKAELHETFMADPQFYKSTILILQDDDEMTVGAMLNLPSSFNVELFGKGEESFIFDEDVVTLPLRYGGQLGAPIYGDKGCSEVDPLFSFHNSQALRDMNIGEPIGDDHNGIWKCSFEEISDALREGYCFIEDVAIVNGISIWYKEQLDDGSLISDLDGKYNIVSHANAEKVWKELSSLEPLNANNLDKTFEIVQKAWGIGDCRERSVNRASDLDYVQGEIFRHWCRFHLLGSIQ</sequence>
<evidence type="ECO:0000313" key="2">
    <source>
        <dbReference type="EMBL" id="GFH57290.1"/>
    </source>
</evidence>
<evidence type="ECO:0008006" key="4">
    <source>
        <dbReference type="Google" id="ProtNLM"/>
    </source>
</evidence>
<dbReference type="Gene3D" id="3.40.1740.10">
    <property type="entry name" value="VC0467-like"/>
    <property type="match status" value="2"/>
</dbReference>
<feature type="signal peptide" evidence="1">
    <location>
        <begin position="1"/>
        <end position="24"/>
    </location>
</feature>
<dbReference type="PANTHER" id="PTHR31984:SF17">
    <property type="entry name" value="TRANSCRIPTIONAL REGULATOR"/>
    <property type="match status" value="1"/>
</dbReference>
<evidence type="ECO:0000256" key="1">
    <source>
        <dbReference type="SAM" id="SignalP"/>
    </source>
</evidence>